<dbReference type="Proteomes" id="UP001454036">
    <property type="component" value="Unassembled WGS sequence"/>
</dbReference>
<sequence length="151" mass="16980">MNCPKKQFRLKKKCKNFDIVALVENKLRIDCVDSILSNMFPNWQFVHNTILGRVDKICIVWNPQSVSFACRINTQQHNFRIVSGVQRGDVFMLSLRVASILVGGAAWLAAGDYNIVRANVESLGGGNPDIEAMNDFNNCISDIDLVEHPRT</sequence>
<dbReference type="InterPro" id="IPR036691">
    <property type="entry name" value="Endo/exonu/phosph_ase_sf"/>
</dbReference>
<evidence type="ECO:0000313" key="2">
    <source>
        <dbReference type="Proteomes" id="UP001454036"/>
    </source>
</evidence>
<reference evidence="1 2" key="1">
    <citation type="submission" date="2024-01" db="EMBL/GenBank/DDBJ databases">
        <title>The complete chloroplast genome sequence of Lithospermum erythrorhizon: insights into the phylogenetic relationship among Boraginaceae species and the maternal lineages of purple gromwells.</title>
        <authorList>
            <person name="Okada T."/>
            <person name="Watanabe K."/>
        </authorList>
    </citation>
    <scope>NUCLEOTIDE SEQUENCE [LARGE SCALE GENOMIC DNA]</scope>
</reference>
<protein>
    <submittedName>
        <fullName evidence="1">Uncharacterized protein</fullName>
    </submittedName>
</protein>
<keyword evidence="2" id="KW-1185">Reference proteome</keyword>
<gene>
    <name evidence="1" type="ORF">LIER_20109</name>
</gene>
<dbReference type="SUPFAM" id="SSF56219">
    <property type="entry name" value="DNase I-like"/>
    <property type="match status" value="1"/>
</dbReference>
<name>A0AAV3QN10_LITER</name>
<comment type="caution">
    <text evidence="1">The sequence shown here is derived from an EMBL/GenBank/DDBJ whole genome shotgun (WGS) entry which is preliminary data.</text>
</comment>
<evidence type="ECO:0000313" key="1">
    <source>
        <dbReference type="EMBL" id="GAA0164488.1"/>
    </source>
</evidence>
<organism evidence="1 2">
    <name type="scientific">Lithospermum erythrorhizon</name>
    <name type="common">Purple gromwell</name>
    <name type="synonym">Lithospermum officinale var. erythrorhizon</name>
    <dbReference type="NCBI Taxonomy" id="34254"/>
    <lineage>
        <taxon>Eukaryota</taxon>
        <taxon>Viridiplantae</taxon>
        <taxon>Streptophyta</taxon>
        <taxon>Embryophyta</taxon>
        <taxon>Tracheophyta</taxon>
        <taxon>Spermatophyta</taxon>
        <taxon>Magnoliopsida</taxon>
        <taxon>eudicotyledons</taxon>
        <taxon>Gunneridae</taxon>
        <taxon>Pentapetalae</taxon>
        <taxon>asterids</taxon>
        <taxon>lamiids</taxon>
        <taxon>Boraginales</taxon>
        <taxon>Boraginaceae</taxon>
        <taxon>Boraginoideae</taxon>
        <taxon>Lithospermeae</taxon>
        <taxon>Lithospermum</taxon>
    </lineage>
</organism>
<accession>A0AAV3QN10</accession>
<proteinExistence type="predicted"/>
<dbReference type="EMBL" id="BAABME010005062">
    <property type="protein sequence ID" value="GAA0164488.1"/>
    <property type="molecule type" value="Genomic_DNA"/>
</dbReference>
<dbReference type="AlphaFoldDB" id="A0AAV3QN10"/>